<keyword evidence="3" id="KW-0408">Iron</keyword>
<reference evidence="4 5" key="1">
    <citation type="submission" date="2016-10" db="EMBL/GenBank/DDBJ databases">
        <authorList>
            <person name="de Groot N.N."/>
        </authorList>
    </citation>
    <scope>NUCLEOTIDE SEQUENCE [LARGE SCALE GENOMIC DNA]</scope>
    <source>
        <strain evidence="4 5">AR67</strain>
    </source>
</reference>
<dbReference type="Gene3D" id="3.40.50.11900">
    <property type="match status" value="1"/>
</dbReference>
<protein>
    <submittedName>
        <fullName evidence="4">Benzoyl-CoA reductase/2-hydroxyglutaryl-CoA dehydratase subunit, BcrC/BadD/HgdB</fullName>
    </submittedName>
</protein>
<comment type="similarity">
    <text evidence="2">Belongs to the FldB/FldC dehydratase alpha/beta subunit family.</text>
</comment>
<dbReference type="Gene3D" id="1.20.1270.370">
    <property type="match status" value="1"/>
</dbReference>
<dbReference type="OrthoDB" id="9810278at2"/>
<evidence type="ECO:0000256" key="3">
    <source>
        <dbReference type="ARBA" id="ARBA00023014"/>
    </source>
</evidence>
<evidence type="ECO:0000256" key="2">
    <source>
        <dbReference type="ARBA" id="ARBA00005806"/>
    </source>
</evidence>
<dbReference type="Proteomes" id="UP000182192">
    <property type="component" value="Unassembled WGS sequence"/>
</dbReference>
<dbReference type="EMBL" id="FOKQ01000014">
    <property type="protein sequence ID" value="SFC50935.1"/>
    <property type="molecule type" value="Genomic_DNA"/>
</dbReference>
<dbReference type="Gene3D" id="3.40.50.11890">
    <property type="match status" value="1"/>
</dbReference>
<comment type="cofactor">
    <cofactor evidence="1">
        <name>[4Fe-4S] cluster</name>
        <dbReference type="ChEBI" id="CHEBI:49883"/>
    </cofactor>
</comment>
<dbReference type="RefSeq" id="WP_074961273.1">
    <property type="nucleotide sequence ID" value="NZ_FOKQ01000014.1"/>
</dbReference>
<evidence type="ECO:0000313" key="4">
    <source>
        <dbReference type="EMBL" id="SFC50935.1"/>
    </source>
</evidence>
<dbReference type="PANTHER" id="PTHR30548:SF2">
    <property type="entry name" value="2-HYDROXYACYL-COA DEHYDRATASE,D-COMPONENT"/>
    <property type="match status" value="1"/>
</dbReference>
<dbReference type="Pfam" id="PF06050">
    <property type="entry name" value="HGD-D"/>
    <property type="match status" value="1"/>
</dbReference>
<dbReference type="PANTHER" id="PTHR30548">
    <property type="entry name" value="2-HYDROXYGLUTARYL-COA DEHYDRATASE, D-COMPONENT-RELATED"/>
    <property type="match status" value="1"/>
</dbReference>
<proteinExistence type="inferred from homology"/>
<dbReference type="GO" id="GO:0051536">
    <property type="term" value="F:iron-sulfur cluster binding"/>
    <property type="evidence" value="ECO:0007669"/>
    <property type="project" value="UniProtKB-KW"/>
</dbReference>
<evidence type="ECO:0000313" key="5">
    <source>
        <dbReference type="Proteomes" id="UP000182192"/>
    </source>
</evidence>
<accession>A0A1I1JRB7</accession>
<dbReference type="AlphaFoldDB" id="A0A1I1JRB7"/>
<name>A0A1I1JRB7_RUMAL</name>
<evidence type="ECO:0000256" key="1">
    <source>
        <dbReference type="ARBA" id="ARBA00001966"/>
    </source>
</evidence>
<organism evidence="4 5">
    <name type="scientific">Ruminococcus albus</name>
    <dbReference type="NCBI Taxonomy" id="1264"/>
    <lineage>
        <taxon>Bacteria</taxon>
        <taxon>Bacillati</taxon>
        <taxon>Bacillota</taxon>
        <taxon>Clostridia</taxon>
        <taxon>Eubacteriales</taxon>
        <taxon>Oscillospiraceae</taxon>
        <taxon>Ruminococcus</taxon>
    </lineage>
</organism>
<dbReference type="InterPro" id="IPR010327">
    <property type="entry name" value="FldB/FldC_alpha/beta"/>
</dbReference>
<keyword evidence="3" id="KW-0411">Iron-sulfur</keyword>
<gene>
    <name evidence="4" type="ORF">SAMN02910406_01840</name>
</gene>
<sequence length="436" mass="49379">MIITAREQERKARQDKRFINKETQTAAKYLRRIEELSGAPEGMEPFLDTLERIYVDMQGIDIPHGQKTIGTYCVMAPPELIYAAGAVPVKLCSGNYTAFFVGDDIAPRDACPLVKAVAGFKHTGLMPLYEDCSLMIVPVTCDCKKKIAGMLADKCEVMTMHIPTSKGDDEIDEFTDQLYDMAARLEDVTGNQITYNTLAEGFRKTGRAQYELSEFIRLKKQNPYLIRGTHAMTIMNASAYMTAEKWADVLHTVNASLKKRAKNSQTVTNKKLPRILLTGSPIVFPNMKIPLLIEEMGGIVAGDETCMGERGLYDPPVITDDSFDGMMRALANKALRPCPCPTFADNTQRIYRLKQLIRDNQIQGVIYHVLRGCLVYDFEYKRIEEELGQLGIPVIRLESDYNEEDVEQLRIRIEAFIELIKLRQKPEKHTAARRDF</sequence>
<keyword evidence="3" id="KW-0479">Metal-binding</keyword>
<dbReference type="GO" id="GO:0016836">
    <property type="term" value="F:hydro-lyase activity"/>
    <property type="evidence" value="ECO:0007669"/>
    <property type="project" value="UniProtKB-ARBA"/>
</dbReference>